<evidence type="ECO:0000313" key="2">
    <source>
        <dbReference type="EMBL" id="CAH1446699.1"/>
    </source>
</evidence>
<gene>
    <name evidence="2" type="ORF">LVIROSA_LOCUS32374</name>
</gene>
<evidence type="ECO:0000259" key="1">
    <source>
        <dbReference type="Pfam" id="PF13966"/>
    </source>
</evidence>
<dbReference type="EMBL" id="CAKMRJ010005523">
    <property type="protein sequence ID" value="CAH1446699.1"/>
    <property type="molecule type" value="Genomic_DNA"/>
</dbReference>
<organism evidence="2 3">
    <name type="scientific">Lactuca virosa</name>
    <dbReference type="NCBI Taxonomy" id="75947"/>
    <lineage>
        <taxon>Eukaryota</taxon>
        <taxon>Viridiplantae</taxon>
        <taxon>Streptophyta</taxon>
        <taxon>Embryophyta</taxon>
        <taxon>Tracheophyta</taxon>
        <taxon>Spermatophyta</taxon>
        <taxon>Magnoliopsida</taxon>
        <taxon>eudicotyledons</taxon>
        <taxon>Gunneridae</taxon>
        <taxon>Pentapetalae</taxon>
        <taxon>asterids</taxon>
        <taxon>campanulids</taxon>
        <taxon>Asterales</taxon>
        <taxon>Asteraceae</taxon>
        <taxon>Cichorioideae</taxon>
        <taxon>Cichorieae</taxon>
        <taxon>Lactucinae</taxon>
        <taxon>Lactuca</taxon>
    </lineage>
</organism>
<name>A0AAU9P970_9ASTR</name>
<dbReference type="Proteomes" id="UP001157418">
    <property type="component" value="Unassembled WGS sequence"/>
</dbReference>
<dbReference type="AlphaFoldDB" id="A0AAU9P970"/>
<comment type="caution">
    <text evidence="2">The sequence shown here is derived from an EMBL/GenBank/DDBJ whole genome shotgun (WGS) entry which is preliminary data.</text>
</comment>
<dbReference type="PANTHER" id="PTHR33116">
    <property type="entry name" value="REVERSE TRANSCRIPTASE ZINC-BINDING DOMAIN-CONTAINING PROTEIN-RELATED-RELATED"/>
    <property type="match status" value="1"/>
</dbReference>
<reference evidence="2 3" key="1">
    <citation type="submission" date="2022-01" db="EMBL/GenBank/DDBJ databases">
        <authorList>
            <person name="Xiong W."/>
            <person name="Schranz E."/>
        </authorList>
    </citation>
    <scope>NUCLEOTIDE SEQUENCE [LARGE SCALE GENOMIC DNA]</scope>
</reference>
<dbReference type="Pfam" id="PF13966">
    <property type="entry name" value="zf-RVT"/>
    <property type="match status" value="1"/>
</dbReference>
<dbReference type="PANTHER" id="PTHR33116:SF79">
    <property type="entry name" value="REVERSE TRANSCRIPTASE DOMAIN, ZINC FINGER, CCHC-TYPE-RELATED"/>
    <property type="match status" value="1"/>
</dbReference>
<evidence type="ECO:0000313" key="3">
    <source>
        <dbReference type="Proteomes" id="UP001157418"/>
    </source>
</evidence>
<accession>A0AAU9P970</accession>
<sequence length="176" mass="20601">MGFRFNLNQDETYLVKVMRRLIDDSCTQTIGNLICWSNLIPLKVKCFILRANIGRIPTSDALSHMGISVIHPNCHLCGCVMETVNHHFFECSFAKYVWYWIVKWCDILDLRGDNIRERMEFAQSWGNCPHKRDTLNLNLYSTIWNIWLARNEKIFNKKQVSPTKTTDAIIFKVLNG</sequence>
<keyword evidence="3" id="KW-1185">Reference proteome</keyword>
<feature type="domain" description="Reverse transcriptase zinc-binding" evidence="1">
    <location>
        <begin position="28"/>
        <end position="98"/>
    </location>
</feature>
<protein>
    <recommendedName>
        <fullName evidence="1">Reverse transcriptase zinc-binding domain-containing protein</fullName>
    </recommendedName>
</protein>
<proteinExistence type="predicted"/>
<dbReference type="InterPro" id="IPR026960">
    <property type="entry name" value="RVT-Znf"/>
</dbReference>